<dbReference type="AlphaFoldDB" id="A0A7C1R8D4"/>
<accession>A0A7C1R8D4</accession>
<dbReference type="SUPFAM" id="SSF51735">
    <property type="entry name" value="NAD(P)-binding Rossmann-fold domains"/>
    <property type="match status" value="1"/>
</dbReference>
<dbReference type="InterPro" id="IPR036291">
    <property type="entry name" value="NAD(P)-bd_dom_sf"/>
</dbReference>
<gene>
    <name evidence="2" type="ORF">ENH69_02015</name>
</gene>
<name>A0A7C1R8D4_UNCAE</name>
<dbReference type="Pfam" id="PF01408">
    <property type="entry name" value="GFO_IDH_MocA"/>
    <property type="match status" value="1"/>
</dbReference>
<dbReference type="Proteomes" id="UP000885667">
    <property type="component" value="Unassembled WGS sequence"/>
</dbReference>
<evidence type="ECO:0000259" key="1">
    <source>
        <dbReference type="Pfam" id="PF01408"/>
    </source>
</evidence>
<feature type="domain" description="Gfo/Idh/MocA-like oxidoreductase N-terminal" evidence="1">
    <location>
        <begin position="5"/>
        <end position="79"/>
    </location>
</feature>
<evidence type="ECO:0000313" key="2">
    <source>
        <dbReference type="EMBL" id="HDZ49979.1"/>
    </source>
</evidence>
<proteinExistence type="predicted"/>
<dbReference type="GO" id="GO:0000166">
    <property type="term" value="F:nucleotide binding"/>
    <property type="evidence" value="ECO:0007669"/>
    <property type="project" value="InterPro"/>
</dbReference>
<dbReference type="InterPro" id="IPR000683">
    <property type="entry name" value="Gfo/Idh/MocA-like_OxRdtase_N"/>
</dbReference>
<comment type="caution">
    <text evidence="2">The sequence shown here is derived from an EMBL/GenBank/DDBJ whole genome shotgun (WGS) entry which is preliminary data.</text>
</comment>
<reference evidence="2" key="1">
    <citation type="journal article" date="2020" name="mSystems">
        <title>Genome- and Community-Level Interaction Insights into Carbon Utilization and Element Cycling Functions of Hydrothermarchaeota in Hydrothermal Sediment.</title>
        <authorList>
            <person name="Zhou Z."/>
            <person name="Liu Y."/>
            <person name="Xu W."/>
            <person name="Pan J."/>
            <person name="Luo Z.H."/>
            <person name="Li M."/>
        </authorList>
    </citation>
    <scope>NUCLEOTIDE SEQUENCE [LARGE SCALE GENOMIC DNA]</scope>
    <source>
        <strain evidence="2">HyVt-329</strain>
    </source>
</reference>
<sequence length="83" mass="9117">MQKSKVGIIGCGKISGIYLQRCKLFEILDVVACADIDIEKAKKRVKEFNVPKACSVEELLCDGEIEIIVNLTIPQAHAEENVG</sequence>
<organism evidence="2">
    <name type="scientific">Aerophobetes bacterium</name>
    <dbReference type="NCBI Taxonomy" id="2030807"/>
    <lineage>
        <taxon>Bacteria</taxon>
        <taxon>Candidatus Aerophobota</taxon>
    </lineage>
</organism>
<dbReference type="EMBL" id="DRFT01000143">
    <property type="protein sequence ID" value="HDZ49979.1"/>
    <property type="molecule type" value="Genomic_DNA"/>
</dbReference>
<protein>
    <recommendedName>
        <fullName evidence="1">Gfo/Idh/MocA-like oxidoreductase N-terminal domain-containing protein</fullName>
    </recommendedName>
</protein>
<dbReference type="Gene3D" id="3.40.50.720">
    <property type="entry name" value="NAD(P)-binding Rossmann-like Domain"/>
    <property type="match status" value="1"/>
</dbReference>